<accession>A0AAV9V3X9</accession>
<evidence type="ECO:0000313" key="2">
    <source>
        <dbReference type="EMBL" id="KAK6354008.1"/>
    </source>
</evidence>
<dbReference type="AlphaFoldDB" id="A0AAV9V3X9"/>
<dbReference type="EMBL" id="JAVHNS010000005">
    <property type="protein sequence ID" value="KAK6354008.1"/>
    <property type="molecule type" value="Genomic_DNA"/>
</dbReference>
<keyword evidence="3" id="KW-1185">Reference proteome</keyword>
<name>A0AAV9V3X9_9PEZI</name>
<comment type="caution">
    <text evidence="2">The sequence shown here is derived from an EMBL/GenBank/DDBJ whole genome shotgun (WGS) entry which is preliminary data.</text>
</comment>
<protein>
    <submittedName>
        <fullName evidence="2">Uncharacterized protein</fullName>
    </submittedName>
</protein>
<feature type="region of interest" description="Disordered" evidence="1">
    <location>
        <begin position="1"/>
        <end position="20"/>
    </location>
</feature>
<gene>
    <name evidence="2" type="ORF">TWF730_008428</name>
</gene>
<sequence>MNPRQLSLPTQARSNDENHYDASPRNLQILIFRLKNHRQTAQVLLKNYIDIHQQHAVEHQDGIDPPVAGESIANDLSENYTLDACHNLLQRELAICKDVLERTDVLFGALKKGQNVITTILICITGIELLTLPRTCNLQSSRAGSVILWAPFTGIALITLTCHLGEQLALQCIKRITKMQVLLQNGSFREEHRGLLSGMTWRILFRLLSIELMTSQDTRHISDFLVHQGGRFLNSISRFIS</sequence>
<proteinExistence type="predicted"/>
<organism evidence="2 3">
    <name type="scientific">Orbilia blumenaviensis</name>
    <dbReference type="NCBI Taxonomy" id="1796055"/>
    <lineage>
        <taxon>Eukaryota</taxon>
        <taxon>Fungi</taxon>
        <taxon>Dikarya</taxon>
        <taxon>Ascomycota</taxon>
        <taxon>Pezizomycotina</taxon>
        <taxon>Orbiliomycetes</taxon>
        <taxon>Orbiliales</taxon>
        <taxon>Orbiliaceae</taxon>
        <taxon>Orbilia</taxon>
    </lineage>
</organism>
<evidence type="ECO:0000256" key="1">
    <source>
        <dbReference type="SAM" id="MobiDB-lite"/>
    </source>
</evidence>
<feature type="compositionally biased region" description="Polar residues" evidence="1">
    <location>
        <begin position="1"/>
        <end position="13"/>
    </location>
</feature>
<evidence type="ECO:0000313" key="3">
    <source>
        <dbReference type="Proteomes" id="UP001373714"/>
    </source>
</evidence>
<reference evidence="2 3" key="1">
    <citation type="submission" date="2019-10" db="EMBL/GenBank/DDBJ databases">
        <authorList>
            <person name="Palmer J.M."/>
        </authorList>
    </citation>
    <scope>NUCLEOTIDE SEQUENCE [LARGE SCALE GENOMIC DNA]</scope>
    <source>
        <strain evidence="2 3">TWF730</strain>
    </source>
</reference>
<dbReference type="Proteomes" id="UP001373714">
    <property type="component" value="Unassembled WGS sequence"/>
</dbReference>